<dbReference type="GO" id="GO:0043130">
    <property type="term" value="F:ubiquitin binding"/>
    <property type="evidence" value="ECO:0007669"/>
    <property type="project" value="TreeGrafter"/>
</dbReference>
<sequence>MLITLKTLQQQTFKIDIDEEETVRTLKERIEQEKGKEIFSVAGQKLIYAGKILSDDSPLKEYKIDEKNFVVVMVTKRSTAVPAPSTTAPAAQSDSSSTSDKPAEQSSTDDKPEESQPSTTEASSTSVG</sequence>
<dbReference type="SMART" id="SM00213">
    <property type="entry name" value="UBQ"/>
    <property type="match status" value="1"/>
</dbReference>
<dbReference type="Ensembl" id="ENSPNYT00000011478.1">
    <property type="protein sequence ID" value="ENSPNYP00000011207.1"/>
    <property type="gene ID" value="ENSPNYG00000008510.1"/>
</dbReference>
<reference evidence="3" key="1">
    <citation type="submission" date="2023-09" db="UniProtKB">
        <authorList>
            <consortium name="Ensembl"/>
        </authorList>
    </citation>
    <scope>IDENTIFICATION</scope>
</reference>
<dbReference type="GO" id="GO:0043161">
    <property type="term" value="P:proteasome-mediated ubiquitin-dependent protein catabolic process"/>
    <property type="evidence" value="ECO:0007669"/>
    <property type="project" value="TreeGrafter"/>
</dbReference>
<dbReference type="GO" id="GO:0005829">
    <property type="term" value="C:cytosol"/>
    <property type="evidence" value="ECO:0007669"/>
    <property type="project" value="TreeGrafter"/>
</dbReference>
<protein>
    <recommendedName>
        <fullName evidence="2">Ubiquitin-like domain-containing protein</fullName>
    </recommendedName>
</protein>
<dbReference type="SUPFAM" id="SSF54236">
    <property type="entry name" value="Ubiquitin-like"/>
    <property type="match status" value="1"/>
</dbReference>
<dbReference type="PROSITE" id="PS50053">
    <property type="entry name" value="UBIQUITIN_2"/>
    <property type="match status" value="1"/>
</dbReference>
<dbReference type="GO" id="GO:0005654">
    <property type="term" value="C:nucleoplasm"/>
    <property type="evidence" value="ECO:0007669"/>
    <property type="project" value="TreeGrafter"/>
</dbReference>
<dbReference type="Pfam" id="PF00240">
    <property type="entry name" value="ubiquitin"/>
    <property type="match status" value="1"/>
</dbReference>
<feature type="region of interest" description="Disordered" evidence="1">
    <location>
        <begin position="78"/>
        <end position="128"/>
    </location>
</feature>
<dbReference type="STRING" id="303518.ENSPNYP00000011207"/>
<dbReference type="AlphaFoldDB" id="A0A3B4FKY9"/>
<proteinExistence type="predicted"/>
<dbReference type="FunFam" id="3.10.20.90:FF:000053">
    <property type="entry name" value="UV excision repair protein RAD23 homolog A"/>
    <property type="match status" value="1"/>
</dbReference>
<organism evidence="3">
    <name type="scientific">Pundamilia nyererei</name>
    <dbReference type="NCBI Taxonomy" id="303518"/>
    <lineage>
        <taxon>Eukaryota</taxon>
        <taxon>Metazoa</taxon>
        <taxon>Chordata</taxon>
        <taxon>Craniata</taxon>
        <taxon>Vertebrata</taxon>
        <taxon>Euteleostomi</taxon>
        <taxon>Actinopterygii</taxon>
        <taxon>Neopterygii</taxon>
        <taxon>Teleostei</taxon>
        <taxon>Neoteleostei</taxon>
        <taxon>Acanthomorphata</taxon>
        <taxon>Ovalentaria</taxon>
        <taxon>Cichlomorphae</taxon>
        <taxon>Cichliformes</taxon>
        <taxon>Cichlidae</taxon>
        <taxon>African cichlids</taxon>
        <taxon>Pseudocrenilabrinae</taxon>
        <taxon>Haplochromini</taxon>
        <taxon>Pundamilia</taxon>
    </lineage>
</organism>
<feature type="compositionally biased region" description="Low complexity" evidence="1">
    <location>
        <begin position="78"/>
        <end position="100"/>
    </location>
</feature>
<dbReference type="PANTHER" id="PTHR10621">
    <property type="entry name" value="UV EXCISION REPAIR PROTEIN RAD23"/>
    <property type="match status" value="1"/>
</dbReference>
<dbReference type="InterPro" id="IPR029071">
    <property type="entry name" value="Ubiquitin-like_domsf"/>
</dbReference>
<name>A0A3B4FKY9_9CICH</name>
<evidence type="ECO:0000313" key="3">
    <source>
        <dbReference type="Ensembl" id="ENSPNYP00000011207.1"/>
    </source>
</evidence>
<feature type="domain" description="Ubiquitin-like" evidence="2">
    <location>
        <begin position="1"/>
        <end position="79"/>
    </location>
</feature>
<dbReference type="PANTHER" id="PTHR10621:SF13">
    <property type="entry name" value="UV EXCISION REPAIR PROTEIN RAD23 HOMOLOG B"/>
    <property type="match status" value="1"/>
</dbReference>
<dbReference type="GO" id="GO:0070628">
    <property type="term" value="F:proteasome binding"/>
    <property type="evidence" value="ECO:0007669"/>
    <property type="project" value="TreeGrafter"/>
</dbReference>
<dbReference type="GO" id="GO:0031593">
    <property type="term" value="F:polyubiquitin modification-dependent protein binding"/>
    <property type="evidence" value="ECO:0007669"/>
    <property type="project" value="TreeGrafter"/>
</dbReference>
<evidence type="ECO:0000256" key="1">
    <source>
        <dbReference type="SAM" id="MobiDB-lite"/>
    </source>
</evidence>
<evidence type="ECO:0000259" key="2">
    <source>
        <dbReference type="PROSITE" id="PS50053"/>
    </source>
</evidence>
<dbReference type="GeneTree" id="ENSGT00390000012078"/>
<dbReference type="Gene3D" id="3.10.20.90">
    <property type="entry name" value="Phosphatidylinositol 3-kinase Catalytic Subunit, Chain A, domain 1"/>
    <property type="match status" value="1"/>
</dbReference>
<feature type="compositionally biased region" description="Polar residues" evidence="1">
    <location>
        <begin position="115"/>
        <end position="128"/>
    </location>
</feature>
<dbReference type="InterPro" id="IPR000626">
    <property type="entry name" value="Ubiquitin-like_dom"/>
</dbReference>
<accession>A0A3B4FKY9</accession>